<feature type="compositionally biased region" description="Low complexity" evidence="1">
    <location>
        <begin position="131"/>
        <end position="183"/>
    </location>
</feature>
<name>A0A384ZW82_9CAUD</name>
<dbReference type="PANTHER" id="PTHR24637">
    <property type="entry name" value="COLLAGEN"/>
    <property type="match status" value="1"/>
</dbReference>
<sequence>MSNTLRLEQIKTSGEQDGKEIVGGSELEFVDTDALANTQIADIKYDNTKGNLVIIKRSGKIITISGLPTVSLFGEGLPGGKGAPGKPGRNGRNGRDGNTGPRGNTGERGLKGKTGQAGNDGLDGPDGDDGYPGPRGNDGPQGPTGATGPTGPDGPAGEDGPSCISGATGPTGPAPTTTVVVSGGNAPPTNKTVFAWCFPIATTNPIPALPSVPSIGASVSNVDLVATRVVAGNDLFFAQAYLPVNVRGGTGNYSYKWTISDAKDLNIKGNTDRIVQIIFNGKVDQGKTLSLTATLTCVVMDMGQSSRPTATVRSTIRITARNPK</sequence>
<accession>A0A384ZW82</accession>
<feature type="region of interest" description="Disordered" evidence="1">
    <location>
        <begin position="73"/>
        <end position="183"/>
    </location>
</feature>
<dbReference type="InterPro" id="IPR008160">
    <property type="entry name" value="Collagen"/>
</dbReference>
<protein>
    <submittedName>
        <fullName evidence="2">Putative tail protein</fullName>
    </submittedName>
</protein>
<organism evidence="2 3">
    <name type="scientific">Dickeya phage vB_DsoM_JA13</name>
    <dbReference type="NCBI Taxonomy" id="2283030"/>
    <lineage>
        <taxon>Viruses</taxon>
        <taxon>Duplodnaviria</taxon>
        <taxon>Heunggongvirae</taxon>
        <taxon>Uroviricota</taxon>
        <taxon>Caudoviricetes</taxon>
        <taxon>Salmondvirus</taxon>
        <taxon>Salmondvirus JA11</taxon>
    </lineage>
</organism>
<dbReference type="EMBL" id="MH460460">
    <property type="protein sequence ID" value="AXG66500.1"/>
    <property type="molecule type" value="Genomic_DNA"/>
</dbReference>
<evidence type="ECO:0000313" key="2">
    <source>
        <dbReference type="EMBL" id="AXG66500.1"/>
    </source>
</evidence>
<evidence type="ECO:0000313" key="3">
    <source>
        <dbReference type="Proteomes" id="UP000263742"/>
    </source>
</evidence>
<reference evidence="2 3" key="1">
    <citation type="journal article" date="2018" name="Front. Microbiol.">
        <title>Jumbo Bacteriophages Are Represented Within an Increasing Diversity of Environmental Viruses Infecting the Emerging Phytopathogen, Dickeya solani.</title>
        <authorList>
            <person name="Day A.W."/>
            <person name="Ahn J."/>
            <person name="Salmond G.P.C."/>
        </authorList>
    </citation>
    <scope>NUCLEOTIDE SEQUENCE [LARGE SCALE GENOMIC DNA]</scope>
</reference>
<feature type="compositionally biased region" description="Gly residues" evidence="1">
    <location>
        <begin position="76"/>
        <end position="85"/>
    </location>
</feature>
<proteinExistence type="predicted"/>
<dbReference type="PANTHER" id="PTHR24637:SF421">
    <property type="entry name" value="CUTICLE COLLAGEN DPY-2"/>
    <property type="match status" value="1"/>
</dbReference>
<gene>
    <name evidence="2" type="ORF">JA13_097</name>
</gene>
<dbReference type="Pfam" id="PF01391">
    <property type="entry name" value="Collagen"/>
    <property type="match status" value="1"/>
</dbReference>
<evidence type="ECO:0000256" key="1">
    <source>
        <dbReference type="SAM" id="MobiDB-lite"/>
    </source>
</evidence>
<dbReference type="Proteomes" id="UP000263742">
    <property type="component" value="Segment"/>
</dbReference>